<dbReference type="InterPro" id="IPR011033">
    <property type="entry name" value="PRC_barrel-like_sf"/>
</dbReference>
<evidence type="ECO:0000259" key="7">
    <source>
        <dbReference type="Pfam" id="PF24986"/>
    </source>
</evidence>
<keyword evidence="9" id="KW-1185">Reference proteome</keyword>
<dbReference type="InterPro" id="IPR002676">
    <property type="entry name" value="RimM_N"/>
</dbReference>
<dbReference type="Proteomes" id="UP000473699">
    <property type="component" value="Unassembled WGS sequence"/>
</dbReference>
<dbReference type="EMBL" id="VUNH01000003">
    <property type="protein sequence ID" value="MST55062.1"/>
    <property type="molecule type" value="Genomic_DNA"/>
</dbReference>
<dbReference type="NCBIfam" id="TIGR02273">
    <property type="entry name" value="16S_RimM"/>
    <property type="match status" value="1"/>
</dbReference>
<keyword evidence="2 5" id="KW-0690">Ribosome biogenesis</keyword>
<protein>
    <recommendedName>
        <fullName evidence="5">Ribosome maturation factor RimM</fullName>
    </recommendedName>
</protein>
<feature type="domain" description="Ribosome maturation factor RimM PRC barrel" evidence="7">
    <location>
        <begin position="105"/>
        <end position="172"/>
    </location>
</feature>
<evidence type="ECO:0000259" key="6">
    <source>
        <dbReference type="Pfam" id="PF01782"/>
    </source>
</evidence>
<dbReference type="GO" id="GO:0005737">
    <property type="term" value="C:cytoplasm"/>
    <property type="evidence" value="ECO:0007669"/>
    <property type="project" value="UniProtKB-SubCell"/>
</dbReference>
<evidence type="ECO:0000256" key="2">
    <source>
        <dbReference type="ARBA" id="ARBA00022517"/>
    </source>
</evidence>
<dbReference type="Pfam" id="PF01782">
    <property type="entry name" value="RimM"/>
    <property type="match status" value="1"/>
</dbReference>
<evidence type="ECO:0000256" key="3">
    <source>
        <dbReference type="ARBA" id="ARBA00022552"/>
    </source>
</evidence>
<evidence type="ECO:0000313" key="8">
    <source>
        <dbReference type="EMBL" id="MST55062.1"/>
    </source>
</evidence>
<comment type="domain">
    <text evidence="5">The PRC barrel domain binds ribosomal protein uS19.</text>
</comment>
<feature type="domain" description="RimM N-terminal" evidence="6">
    <location>
        <begin position="8"/>
        <end position="91"/>
    </location>
</feature>
<dbReference type="PANTHER" id="PTHR33692:SF1">
    <property type="entry name" value="RIBOSOME MATURATION FACTOR RIMM"/>
    <property type="match status" value="1"/>
</dbReference>
<dbReference type="GO" id="GO:0006364">
    <property type="term" value="P:rRNA processing"/>
    <property type="evidence" value="ECO:0007669"/>
    <property type="project" value="UniProtKB-UniRule"/>
</dbReference>
<dbReference type="InterPro" id="IPR056792">
    <property type="entry name" value="PRC_RimM"/>
</dbReference>
<dbReference type="Gene3D" id="2.40.30.60">
    <property type="entry name" value="RimM"/>
    <property type="match status" value="1"/>
</dbReference>
<gene>
    <name evidence="5 8" type="primary">rimM</name>
    <name evidence="8" type="ORF">FYJ74_03235</name>
</gene>
<sequence>MPGAVRIVVGQVQGTHGLRGEIKIHPLTDFPERFFEMESLSFYRDGKHAGSYRVTGMRDALTRGCFLAALEGVETIEQAELLRGCSVEIAPDERVPLAPGEFWISDLIGLDAYDDRGRKLGVVKDIVDSGASQLVVVRDEGGKDHLIPAAPEFLRDADLDARRVTLRLIEGLWEL</sequence>
<comment type="subcellular location">
    <subcellularLocation>
        <location evidence="5">Cytoplasm</location>
    </subcellularLocation>
</comment>
<evidence type="ECO:0000256" key="4">
    <source>
        <dbReference type="ARBA" id="ARBA00023186"/>
    </source>
</evidence>
<dbReference type="HAMAP" id="MF_00014">
    <property type="entry name" value="Ribosome_mat_RimM"/>
    <property type="match status" value="1"/>
</dbReference>
<dbReference type="Pfam" id="PF24986">
    <property type="entry name" value="PRC_RimM"/>
    <property type="match status" value="1"/>
</dbReference>
<proteinExistence type="inferred from homology"/>
<evidence type="ECO:0000256" key="5">
    <source>
        <dbReference type="HAMAP-Rule" id="MF_00014"/>
    </source>
</evidence>
<dbReference type="InterPro" id="IPR009000">
    <property type="entry name" value="Transl_B-barrel_sf"/>
</dbReference>
<keyword evidence="4 5" id="KW-0143">Chaperone</keyword>
<keyword evidence="3 5" id="KW-0698">rRNA processing</keyword>
<dbReference type="SUPFAM" id="SSF50346">
    <property type="entry name" value="PRC-barrel domain"/>
    <property type="match status" value="1"/>
</dbReference>
<comment type="function">
    <text evidence="5">An accessory protein needed during the final step in the assembly of 30S ribosomal subunit, possibly for assembly of the head region. Essential for efficient processing of 16S rRNA. May be needed both before and after RbfA during the maturation of 16S rRNA. It has affinity for free ribosomal 30S subunits but not for 70S ribosomes.</text>
</comment>
<comment type="caution">
    <text evidence="8">The sequence shown here is derived from an EMBL/GenBank/DDBJ whole genome shotgun (WGS) entry which is preliminary data.</text>
</comment>
<dbReference type="GO" id="GO:0005840">
    <property type="term" value="C:ribosome"/>
    <property type="evidence" value="ECO:0007669"/>
    <property type="project" value="InterPro"/>
</dbReference>
<dbReference type="GO" id="GO:0043022">
    <property type="term" value="F:ribosome binding"/>
    <property type="evidence" value="ECO:0007669"/>
    <property type="project" value="InterPro"/>
</dbReference>
<evidence type="ECO:0000256" key="1">
    <source>
        <dbReference type="ARBA" id="ARBA00022490"/>
    </source>
</evidence>
<dbReference type="InterPro" id="IPR011961">
    <property type="entry name" value="RimM"/>
</dbReference>
<comment type="similarity">
    <text evidence="5">Belongs to the RimM family.</text>
</comment>
<reference evidence="8 9" key="1">
    <citation type="submission" date="2019-08" db="EMBL/GenBank/DDBJ databases">
        <title>In-depth cultivation of the pig gut microbiome towards novel bacterial diversity and tailored functional studies.</title>
        <authorList>
            <person name="Wylensek D."/>
            <person name="Hitch T.C.A."/>
            <person name="Clavel T."/>
        </authorList>
    </citation>
    <scope>NUCLEOTIDE SEQUENCE [LARGE SCALE GENOMIC DNA]</scope>
    <source>
        <strain evidence="8 9">SM-530-WT-4B</strain>
    </source>
</reference>
<dbReference type="SUPFAM" id="SSF50447">
    <property type="entry name" value="Translation proteins"/>
    <property type="match status" value="1"/>
</dbReference>
<dbReference type="GO" id="GO:0042274">
    <property type="term" value="P:ribosomal small subunit biogenesis"/>
    <property type="evidence" value="ECO:0007669"/>
    <property type="project" value="UniProtKB-UniRule"/>
</dbReference>
<dbReference type="InterPro" id="IPR036976">
    <property type="entry name" value="RimM_N_sf"/>
</dbReference>
<dbReference type="AlphaFoldDB" id="A0A6L5YBY8"/>
<organism evidence="8 9">
    <name type="scientific">Pyramidobacter porci</name>
    <dbReference type="NCBI Taxonomy" id="2605789"/>
    <lineage>
        <taxon>Bacteria</taxon>
        <taxon>Thermotogati</taxon>
        <taxon>Synergistota</taxon>
        <taxon>Synergistia</taxon>
        <taxon>Synergistales</taxon>
        <taxon>Dethiosulfovibrionaceae</taxon>
        <taxon>Pyramidobacter</taxon>
    </lineage>
</organism>
<evidence type="ECO:0000313" key="9">
    <source>
        <dbReference type="Proteomes" id="UP000473699"/>
    </source>
</evidence>
<dbReference type="PANTHER" id="PTHR33692">
    <property type="entry name" value="RIBOSOME MATURATION FACTOR RIMM"/>
    <property type="match status" value="1"/>
</dbReference>
<name>A0A6L5YBY8_9BACT</name>
<dbReference type="Gene3D" id="2.30.30.240">
    <property type="entry name" value="PRC-barrel domain"/>
    <property type="match status" value="1"/>
</dbReference>
<keyword evidence="1 5" id="KW-0963">Cytoplasm</keyword>
<comment type="subunit">
    <text evidence="5">Binds ribosomal protein uS19.</text>
</comment>
<accession>A0A6L5YBY8</accession>
<dbReference type="RefSeq" id="WP_154528181.1">
    <property type="nucleotide sequence ID" value="NZ_JAXDZJ010000006.1"/>
</dbReference>